<sequence>MAFINHKMNDLDNSEGSDSQGNYDPIILQSSQCFPSDIDLFQEEPNSKFDKIDELLYGKELIDYSDNEDNDDNKDNTAISQTSIQNDSQINTIIDTLFNILQTQNYFTKTDIMTQYNFERRRLTDIINVFVCLGIARKDNKIFHFCTSSKIDPPIPIRSIMQTTSDLIESIHHKKEILGSLRNHENLE</sequence>
<name>A0A1J4KH65_9EUKA</name>
<dbReference type="Proteomes" id="UP000179807">
    <property type="component" value="Unassembled WGS sequence"/>
</dbReference>
<evidence type="ECO:0000313" key="3">
    <source>
        <dbReference type="Proteomes" id="UP000179807"/>
    </source>
</evidence>
<dbReference type="VEuPathDB" id="TrichDB:TRFO_20103"/>
<dbReference type="RefSeq" id="XP_068363659.1">
    <property type="nucleotide sequence ID" value="XM_068501198.1"/>
</dbReference>
<dbReference type="AlphaFoldDB" id="A0A1J4KH65"/>
<protein>
    <recommendedName>
        <fullName evidence="4">E2F/DP family winged-helix DNA-binding domain-containing protein</fullName>
    </recommendedName>
</protein>
<evidence type="ECO:0000256" key="1">
    <source>
        <dbReference type="SAM" id="MobiDB-lite"/>
    </source>
</evidence>
<reference evidence="2" key="1">
    <citation type="submission" date="2016-10" db="EMBL/GenBank/DDBJ databases">
        <authorList>
            <person name="Benchimol M."/>
            <person name="Almeida L.G."/>
            <person name="Vasconcelos A.T."/>
            <person name="Perreira-Neves A."/>
            <person name="Rosa I.A."/>
            <person name="Tasca T."/>
            <person name="Bogo M.R."/>
            <person name="de Souza W."/>
        </authorList>
    </citation>
    <scope>NUCLEOTIDE SEQUENCE [LARGE SCALE GENOMIC DNA]</scope>
    <source>
        <strain evidence="2">K</strain>
    </source>
</reference>
<evidence type="ECO:0000313" key="2">
    <source>
        <dbReference type="EMBL" id="OHT10523.1"/>
    </source>
</evidence>
<dbReference type="GeneID" id="94835902"/>
<comment type="caution">
    <text evidence="2">The sequence shown here is derived from an EMBL/GenBank/DDBJ whole genome shotgun (WGS) entry which is preliminary data.</text>
</comment>
<accession>A0A1J4KH65</accession>
<dbReference type="EMBL" id="MLAK01000608">
    <property type="protein sequence ID" value="OHT10523.1"/>
    <property type="molecule type" value="Genomic_DNA"/>
</dbReference>
<organism evidence="2 3">
    <name type="scientific">Tritrichomonas foetus</name>
    <dbReference type="NCBI Taxonomy" id="1144522"/>
    <lineage>
        <taxon>Eukaryota</taxon>
        <taxon>Metamonada</taxon>
        <taxon>Parabasalia</taxon>
        <taxon>Tritrichomonadida</taxon>
        <taxon>Tritrichomonadidae</taxon>
        <taxon>Tritrichomonas</taxon>
    </lineage>
</organism>
<evidence type="ECO:0008006" key="4">
    <source>
        <dbReference type="Google" id="ProtNLM"/>
    </source>
</evidence>
<gene>
    <name evidence="2" type="ORF">TRFO_20103</name>
</gene>
<keyword evidence="3" id="KW-1185">Reference proteome</keyword>
<proteinExistence type="predicted"/>
<feature type="region of interest" description="Disordered" evidence="1">
    <location>
        <begin position="1"/>
        <end position="21"/>
    </location>
</feature>